<evidence type="ECO:0000256" key="1">
    <source>
        <dbReference type="ARBA" id="ARBA00004651"/>
    </source>
</evidence>
<keyword evidence="11" id="KW-1185">Reference proteome</keyword>
<feature type="transmembrane region" description="Helical" evidence="8">
    <location>
        <begin position="55"/>
        <end position="74"/>
    </location>
</feature>
<name>A0ABW5CCP7_9PROT</name>
<dbReference type="PANTHER" id="PTHR23502:SF132">
    <property type="entry name" value="POLYAMINE TRANSPORTER 2-RELATED"/>
    <property type="match status" value="1"/>
</dbReference>
<feature type="transmembrane region" description="Helical" evidence="8">
    <location>
        <begin position="256"/>
        <end position="275"/>
    </location>
</feature>
<sequence>MTQTTVGGPAPDPVRLAWALGLASAFGPFAIDMYLPAFPAIAAELSCPVGTVQMTLAVFLLGLAAGQVLWGSLADRIGRRLPLLAGCLLFTLSSILCALTDSIELLLAARFVMGVAGSAGSVVPRAIVRDLFEEAEAARFYALTMLIGGIAPVVAPVLGGLLFEAVGWRPIFWSIAAIGAASFVLTAALVPETLSPAATRPAAGLLRTYAWVLSRRAFLAPALALGCSFGMLFSYITSSSLVFITVYGVPPGRFGLLFGAVSLVLYGGALASRWLLQHRAAAPLLRLASLVAVAGGFGLVACAWTGWGGFPLFFALLLVSLSNLGLLFPIVTAMTMQPFPTAAGAASALLGILQFLIGALAGALSGLIHDGTALPMACQIALFALATWLLLGLTPSRR</sequence>
<feature type="domain" description="Major facilitator superfamily (MFS) profile" evidence="9">
    <location>
        <begin position="16"/>
        <end position="398"/>
    </location>
</feature>
<evidence type="ECO:0000256" key="8">
    <source>
        <dbReference type="RuleBase" id="RU365088"/>
    </source>
</evidence>
<comment type="caution">
    <text evidence="10">The sequence shown here is derived from an EMBL/GenBank/DDBJ whole genome shotgun (WGS) entry which is preliminary data.</text>
</comment>
<feature type="transmembrane region" description="Helical" evidence="8">
    <location>
        <begin position="81"/>
        <end position="101"/>
    </location>
</feature>
<feature type="transmembrane region" description="Helical" evidence="8">
    <location>
        <begin position="313"/>
        <end position="336"/>
    </location>
</feature>
<evidence type="ECO:0000313" key="10">
    <source>
        <dbReference type="EMBL" id="MFD2233773.1"/>
    </source>
</evidence>
<keyword evidence="7 8" id="KW-0472">Membrane</keyword>
<dbReference type="InterPro" id="IPR020846">
    <property type="entry name" value="MFS_dom"/>
</dbReference>
<feature type="transmembrane region" description="Helical" evidence="8">
    <location>
        <begin position="107"/>
        <end position="128"/>
    </location>
</feature>
<feature type="transmembrane region" description="Helical" evidence="8">
    <location>
        <begin position="140"/>
        <end position="159"/>
    </location>
</feature>
<organism evidence="10 11">
    <name type="scientific">Phaeospirillum tilakii</name>
    <dbReference type="NCBI Taxonomy" id="741673"/>
    <lineage>
        <taxon>Bacteria</taxon>
        <taxon>Pseudomonadati</taxon>
        <taxon>Pseudomonadota</taxon>
        <taxon>Alphaproteobacteria</taxon>
        <taxon>Rhodospirillales</taxon>
        <taxon>Rhodospirillaceae</taxon>
        <taxon>Phaeospirillum</taxon>
    </lineage>
</organism>
<comment type="subcellular location">
    <subcellularLocation>
        <location evidence="8">Cell inner membrane</location>
        <topology evidence="8">Multi-pass membrane protein</topology>
    </subcellularLocation>
    <subcellularLocation>
        <location evidence="1">Cell membrane</location>
        <topology evidence="1">Multi-pass membrane protein</topology>
    </subcellularLocation>
</comment>
<dbReference type="NCBIfam" id="TIGR00710">
    <property type="entry name" value="efflux_Bcr_CflA"/>
    <property type="match status" value="1"/>
</dbReference>
<dbReference type="InterPro" id="IPR004812">
    <property type="entry name" value="Efflux_drug-R_Bcr/CmlA"/>
</dbReference>
<keyword evidence="4" id="KW-1003">Cell membrane</keyword>
<evidence type="ECO:0000313" key="11">
    <source>
        <dbReference type="Proteomes" id="UP001597296"/>
    </source>
</evidence>
<protein>
    <recommendedName>
        <fullName evidence="8">Bcr/CflA family efflux transporter</fullName>
    </recommendedName>
</protein>
<dbReference type="CDD" id="cd17320">
    <property type="entry name" value="MFS_MdfA_MDR_like"/>
    <property type="match status" value="1"/>
</dbReference>
<feature type="transmembrane region" description="Helical" evidence="8">
    <location>
        <begin position="217"/>
        <end position="236"/>
    </location>
</feature>
<evidence type="ECO:0000256" key="6">
    <source>
        <dbReference type="ARBA" id="ARBA00022989"/>
    </source>
</evidence>
<evidence type="ECO:0000256" key="7">
    <source>
        <dbReference type="ARBA" id="ARBA00023136"/>
    </source>
</evidence>
<accession>A0ABW5CCP7</accession>
<proteinExistence type="inferred from homology"/>
<dbReference type="Proteomes" id="UP001597296">
    <property type="component" value="Unassembled WGS sequence"/>
</dbReference>
<feature type="transmembrane region" description="Helical" evidence="8">
    <location>
        <begin position="374"/>
        <end position="393"/>
    </location>
</feature>
<feature type="transmembrane region" description="Helical" evidence="8">
    <location>
        <begin position="16"/>
        <end position="35"/>
    </location>
</feature>
<dbReference type="Gene3D" id="1.20.1720.10">
    <property type="entry name" value="Multidrug resistance protein D"/>
    <property type="match status" value="1"/>
</dbReference>
<dbReference type="Pfam" id="PF07690">
    <property type="entry name" value="MFS_1"/>
    <property type="match status" value="1"/>
</dbReference>
<reference evidence="11" key="1">
    <citation type="journal article" date="2019" name="Int. J. Syst. Evol. Microbiol.">
        <title>The Global Catalogue of Microorganisms (GCM) 10K type strain sequencing project: providing services to taxonomists for standard genome sequencing and annotation.</title>
        <authorList>
            <consortium name="The Broad Institute Genomics Platform"/>
            <consortium name="The Broad Institute Genome Sequencing Center for Infectious Disease"/>
            <person name="Wu L."/>
            <person name="Ma J."/>
        </authorList>
    </citation>
    <scope>NUCLEOTIDE SEQUENCE [LARGE SCALE GENOMIC DNA]</scope>
    <source>
        <strain evidence="11">KCTC 15012</strain>
    </source>
</reference>
<feature type="transmembrane region" description="Helical" evidence="8">
    <location>
        <begin position="348"/>
        <end position="368"/>
    </location>
</feature>
<dbReference type="EMBL" id="JBHUIY010000013">
    <property type="protein sequence ID" value="MFD2233773.1"/>
    <property type="molecule type" value="Genomic_DNA"/>
</dbReference>
<gene>
    <name evidence="10" type="ORF">ACFSNB_08145</name>
</gene>
<evidence type="ECO:0000259" key="9">
    <source>
        <dbReference type="PROSITE" id="PS50850"/>
    </source>
</evidence>
<dbReference type="InterPro" id="IPR036259">
    <property type="entry name" value="MFS_trans_sf"/>
</dbReference>
<keyword evidence="6 8" id="KW-1133">Transmembrane helix</keyword>
<dbReference type="SUPFAM" id="SSF103473">
    <property type="entry name" value="MFS general substrate transporter"/>
    <property type="match status" value="1"/>
</dbReference>
<dbReference type="InterPro" id="IPR011701">
    <property type="entry name" value="MFS"/>
</dbReference>
<evidence type="ECO:0000256" key="4">
    <source>
        <dbReference type="ARBA" id="ARBA00022475"/>
    </source>
</evidence>
<comment type="similarity">
    <text evidence="2 8">Belongs to the major facilitator superfamily. Bcr/CmlA family.</text>
</comment>
<evidence type="ECO:0000256" key="2">
    <source>
        <dbReference type="ARBA" id="ARBA00006236"/>
    </source>
</evidence>
<feature type="transmembrane region" description="Helical" evidence="8">
    <location>
        <begin position="287"/>
        <end position="307"/>
    </location>
</feature>
<keyword evidence="3 8" id="KW-0813">Transport</keyword>
<dbReference type="PROSITE" id="PS50850">
    <property type="entry name" value="MFS"/>
    <property type="match status" value="1"/>
</dbReference>
<feature type="transmembrane region" description="Helical" evidence="8">
    <location>
        <begin position="171"/>
        <end position="190"/>
    </location>
</feature>
<dbReference type="RefSeq" id="WP_377315660.1">
    <property type="nucleotide sequence ID" value="NZ_JBHUIY010000013.1"/>
</dbReference>
<evidence type="ECO:0000256" key="3">
    <source>
        <dbReference type="ARBA" id="ARBA00022448"/>
    </source>
</evidence>
<keyword evidence="8" id="KW-0997">Cell inner membrane</keyword>
<dbReference type="PANTHER" id="PTHR23502">
    <property type="entry name" value="MAJOR FACILITATOR SUPERFAMILY"/>
    <property type="match status" value="1"/>
</dbReference>
<keyword evidence="5 8" id="KW-0812">Transmembrane</keyword>
<evidence type="ECO:0000256" key="5">
    <source>
        <dbReference type="ARBA" id="ARBA00022692"/>
    </source>
</evidence>